<gene>
    <name evidence="2" type="ORF">ACFSCS_06885</name>
</gene>
<dbReference type="Pfam" id="PF14249">
    <property type="entry name" value="Tocopherol_cycl"/>
    <property type="match status" value="1"/>
</dbReference>
<feature type="region of interest" description="Disordered" evidence="1">
    <location>
        <begin position="329"/>
        <end position="359"/>
    </location>
</feature>
<feature type="compositionally biased region" description="Basic and acidic residues" evidence="1">
    <location>
        <begin position="332"/>
        <end position="350"/>
    </location>
</feature>
<protein>
    <submittedName>
        <fullName evidence="2">Tocopherol cyclase family protein</fullName>
    </submittedName>
</protein>
<proteinExistence type="predicted"/>
<comment type="caution">
    <text evidence="2">The sequence shown here is derived from an EMBL/GenBank/DDBJ whole genome shotgun (WGS) entry which is preliminary data.</text>
</comment>
<organism evidence="2 3">
    <name type="scientific">Luteococcus peritonei</name>
    <dbReference type="NCBI Taxonomy" id="88874"/>
    <lineage>
        <taxon>Bacteria</taxon>
        <taxon>Bacillati</taxon>
        <taxon>Actinomycetota</taxon>
        <taxon>Actinomycetes</taxon>
        <taxon>Propionibacteriales</taxon>
        <taxon>Propionibacteriaceae</taxon>
        <taxon>Luteococcus</taxon>
    </lineage>
</organism>
<sequence length="359" mass="39255">MNTWSTLGDHLRRRYRASGAELPGGDLVGARGVSMDGWFWRITDPGTGRVVFALAGLCTPQRGAPWGIVGMGADPATALATARLDRVHAGPGMDLDLFGEQGHFRASRHHLDVRIGEARLRVDLSDQVDWQGRLGGSSLFQLVPRLNQYWHPWLLGGRVDGSFTAPGVDWRFEGSQLYAEKNWGRGGFPVHWWWGQAQGFDEPSACLAFAGGTIHLGRPGRDARLTTEVTALVLRTPDGEQVRLGNPGTSPVTAQVADGHWRLRGRSRRWQLEVDAYCPLAEAFVLPVPLVEQGRLAPGALEAQLGELQVTARRDGRLHWQATTRMAALESGGREAAEAELARRGGDARPQRPGRTLHG</sequence>
<accession>A0ABW4RV36</accession>
<dbReference type="RefSeq" id="WP_343872838.1">
    <property type="nucleotide sequence ID" value="NZ_BAAAIX010000013.1"/>
</dbReference>
<name>A0ABW4RV36_9ACTN</name>
<dbReference type="PANTHER" id="PTHR35309">
    <property type="match status" value="1"/>
</dbReference>
<evidence type="ECO:0000313" key="3">
    <source>
        <dbReference type="Proteomes" id="UP001597326"/>
    </source>
</evidence>
<reference evidence="3" key="1">
    <citation type="journal article" date="2019" name="Int. J. Syst. Evol. Microbiol.">
        <title>The Global Catalogue of Microorganisms (GCM) 10K type strain sequencing project: providing services to taxonomists for standard genome sequencing and annotation.</title>
        <authorList>
            <consortium name="The Broad Institute Genomics Platform"/>
            <consortium name="The Broad Institute Genome Sequencing Center for Infectious Disease"/>
            <person name="Wu L."/>
            <person name="Ma J."/>
        </authorList>
    </citation>
    <scope>NUCLEOTIDE SEQUENCE [LARGE SCALE GENOMIC DNA]</scope>
    <source>
        <strain evidence="3">CAIM 431</strain>
    </source>
</reference>
<dbReference type="SUPFAM" id="SSF159245">
    <property type="entry name" value="AttH-like"/>
    <property type="match status" value="1"/>
</dbReference>
<keyword evidence="3" id="KW-1185">Reference proteome</keyword>
<dbReference type="EMBL" id="JBHUFZ010000016">
    <property type="protein sequence ID" value="MFD1889914.1"/>
    <property type="molecule type" value="Genomic_DNA"/>
</dbReference>
<dbReference type="PANTHER" id="PTHR35309:SF4">
    <property type="entry name" value="TOCOPHEROL CYCLASE"/>
    <property type="match status" value="1"/>
</dbReference>
<evidence type="ECO:0000313" key="2">
    <source>
        <dbReference type="EMBL" id="MFD1889914.1"/>
    </source>
</evidence>
<dbReference type="Proteomes" id="UP001597326">
    <property type="component" value="Unassembled WGS sequence"/>
</dbReference>
<evidence type="ECO:0000256" key="1">
    <source>
        <dbReference type="SAM" id="MobiDB-lite"/>
    </source>
</evidence>
<dbReference type="InterPro" id="IPR025893">
    <property type="entry name" value="Tocopherol_cyclase"/>
</dbReference>